<dbReference type="SUPFAM" id="SSF54637">
    <property type="entry name" value="Thioesterase/thiol ester dehydrase-isomerase"/>
    <property type="match status" value="1"/>
</dbReference>
<keyword evidence="3" id="KW-1185">Reference proteome</keyword>
<evidence type="ECO:0000313" key="2">
    <source>
        <dbReference type="EMBL" id="GAA4395901.1"/>
    </source>
</evidence>
<dbReference type="Proteomes" id="UP001500635">
    <property type="component" value="Unassembled WGS sequence"/>
</dbReference>
<reference evidence="3" key="1">
    <citation type="journal article" date="2019" name="Int. J. Syst. Evol. Microbiol.">
        <title>The Global Catalogue of Microorganisms (GCM) 10K type strain sequencing project: providing services to taxonomists for standard genome sequencing and annotation.</title>
        <authorList>
            <consortium name="The Broad Institute Genomics Platform"/>
            <consortium name="The Broad Institute Genome Sequencing Center for Infectious Disease"/>
            <person name="Wu L."/>
            <person name="Ma J."/>
        </authorList>
    </citation>
    <scope>NUCLEOTIDE SEQUENCE [LARGE SCALE GENOMIC DNA]</scope>
    <source>
        <strain evidence="3">JCM 17688</strain>
    </source>
</reference>
<dbReference type="Gene3D" id="3.10.129.10">
    <property type="entry name" value="Hotdog Thioesterase"/>
    <property type="match status" value="1"/>
</dbReference>
<accession>A0ABP8JUC7</accession>
<dbReference type="EMBL" id="BAABFR010000045">
    <property type="protein sequence ID" value="GAA4395901.1"/>
    <property type="molecule type" value="Genomic_DNA"/>
</dbReference>
<organism evidence="2 3">
    <name type="scientific">Tsukamurella soli</name>
    <dbReference type="NCBI Taxonomy" id="644556"/>
    <lineage>
        <taxon>Bacteria</taxon>
        <taxon>Bacillati</taxon>
        <taxon>Actinomycetota</taxon>
        <taxon>Actinomycetes</taxon>
        <taxon>Mycobacteriales</taxon>
        <taxon>Tsukamurellaceae</taxon>
        <taxon>Tsukamurella</taxon>
    </lineage>
</organism>
<evidence type="ECO:0000313" key="3">
    <source>
        <dbReference type="Proteomes" id="UP001500635"/>
    </source>
</evidence>
<sequence>MTDGGEAYNRTVSEFRNATCATGADTAEPCSCGIDWDVWYPDMFEISGDLVRMYARAIGASYVPYLNRSVIPADTPVPGTIVAAPMLDTLAPVVSAAIPNCNVSRIVHAGQRFEYLAPLRIGDRVSLGAKLLSHVVKAGVDIVAIEVTAFAGDQAKVIGVMTVAHSTSGVEGLDPAALDMLADNVMLAGTGPSASDAYSGLA</sequence>
<name>A0ABP8JUC7_9ACTN</name>
<protein>
    <recommendedName>
        <fullName evidence="1">FAS1-like dehydratase domain-containing protein</fullName>
    </recommendedName>
</protein>
<evidence type="ECO:0000259" key="1">
    <source>
        <dbReference type="Pfam" id="PF13452"/>
    </source>
</evidence>
<dbReference type="InterPro" id="IPR039569">
    <property type="entry name" value="FAS1-like_DH_region"/>
</dbReference>
<dbReference type="Pfam" id="PF13452">
    <property type="entry name" value="FAS1_DH_region"/>
    <property type="match status" value="1"/>
</dbReference>
<proteinExistence type="predicted"/>
<gene>
    <name evidence="2" type="ORF">GCM10023147_29650</name>
</gene>
<dbReference type="InterPro" id="IPR029069">
    <property type="entry name" value="HotDog_dom_sf"/>
</dbReference>
<feature type="domain" description="FAS1-like dehydratase" evidence="1">
    <location>
        <begin position="42"/>
        <end position="143"/>
    </location>
</feature>
<comment type="caution">
    <text evidence="2">The sequence shown here is derived from an EMBL/GenBank/DDBJ whole genome shotgun (WGS) entry which is preliminary data.</text>
</comment>